<keyword evidence="3" id="KW-0418">Kinase</keyword>
<gene>
    <name evidence="8" type="ORF">KFE25_010112</name>
</gene>
<keyword evidence="9" id="KW-1185">Reference proteome</keyword>
<dbReference type="PANTHER" id="PTHR24348">
    <property type="entry name" value="SERINE/THREONINE-PROTEIN KINASE UNC-51-RELATED"/>
    <property type="match status" value="1"/>
</dbReference>
<evidence type="ECO:0000256" key="2">
    <source>
        <dbReference type="ARBA" id="ARBA00022741"/>
    </source>
</evidence>
<evidence type="ECO:0000256" key="5">
    <source>
        <dbReference type="PROSITE-ProRule" id="PRU10141"/>
    </source>
</evidence>
<evidence type="ECO:0000256" key="3">
    <source>
        <dbReference type="ARBA" id="ARBA00022777"/>
    </source>
</evidence>
<dbReference type="AlphaFoldDB" id="A0A8J5XK05"/>
<keyword evidence="4 5" id="KW-0067">ATP-binding</keyword>
<dbReference type="GO" id="GO:0010506">
    <property type="term" value="P:regulation of autophagy"/>
    <property type="evidence" value="ECO:0007669"/>
    <property type="project" value="InterPro"/>
</dbReference>
<feature type="region of interest" description="Disordered" evidence="6">
    <location>
        <begin position="281"/>
        <end position="310"/>
    </location>
</feature>
<dbReference type="InterPro" id="IPR000719">
    <property type="entry name" value="Prot_kinase_dom"/>
</dbReference>
<dbReference type="GO" id="GO:0004674">
    <property type="term" value="F:protein serine/threonine kinase activity"/>
    <property type="evidence" value="ECO:0007669"/>
    <property type="project" value="InterPro"/>
</dbReference>
<dbReference type="InterPro" id="IPR011009">
    <property type="entry name" value="Kinase-like_dom_sf"/>
</dbReference>
<dbReference type="GO" id="GO:0000045">
    <property type="term" value="P:autophagosome assembly"/>
    <property type="evidence" value="ECO:0007669"/>
    <property type="project" value="TreeGrafter"/>
</dbReference>
<dbReference type="PROSITE" id="PS00107">
    <property type="entry name" value="PROTEIN_KINASE_ATP"/>
    <property type="match status" value="1"/>
</dbReference>
<evidence type="ECO:0000259" key="7">
    <source>
        <dbReference type="PROSITE" id="PS50011"/>
    </source>
</evidence>
<dbReference type="GO" id="GO:0005829">
    <property type="term" value="C:cytosol"/>
    <property type="evidence" value="ECO:0007669"/>
    <property type="project" value="TreeGrafter"/>
</dbReference>
<dbReference type="InterPro" id="IPR045269">
    <property type="entry name" value="Atg1-like"/>
</dbReference>
<dbReference type="GO" id="GO:0016020">
    <property type="term" value="C:membrane"/>
    <property type="evidence" value="ECO:0007669"/>
    <property type="project" value="TreeGrafter"/>
</dbReference>
<dbReference type="Gene3D" id="1.10.510.10">
    <property type="entry name" value="Transferase(Phosphotransferase) domain 1"/>
    <property type="match status" value="2"/>
</dbReference>
<evidence type="ECO:0000256" key="6">
    <source>
        <dbReference type="SAM" id="MobiDB-lite"/>
    </source>
</evidence>
<evidence type="ECO:0000256" key="1">
    <source>
        <dbReference type="ARBA" id="ARBA00022679"/>
    </source>
</evidence>
<reference evidence="8" key="1">
    <citation type="submission" date="2021-05" db="EMBL/GenBank/DDBJ databases">
        <title>The genome of the haptophyte Pavlova lutheri (Diacronema luteri, Pavlovales) - a model for lipid biosynthesis in eukaryotic algae.</title>
        <authorList>
            <person name="Hulatt C.J."/>
            <person name="Posewitz M.C."/>
        </authorList>
    </citation>
    <scope>NUCLEOTIDE SEQUENCE</scope>
    <source>
        <strain evidence="8">NIVA-4/92</strain>
    </source>
</reference>
<dbReference type="PANTHER" id="PTHR24348:SF22">
    <property type="entry name" value="NON-SPECIFIC SERINE_THREONINE PROTEIN KINASE"/>
    <property type="match status" value="1"/>
</dbReference>
<dbReference type="InterPro" id="IPR017441">
    <property type="entry name" value="Protein_kinase_ATP_BS"/>
</dbReference>
<dbReference type="Pfam" id="PF00069">
    <property type="entry name" value="Pkinase"/>
    <property type="match status" value="1"/>
</dbReference>
<feature type="domain" description="Protein kinase" evidence="7">
    <location>
        <begin position="36"/>
        <end position="456"/>
    </location>
</feature>
<dbReference type="SUPFAM" id="SSF56112">
    <property type="entry name" value="Protein kinase-like (PK-like)"/>
    <property type="match status" value="1"/>
</dbReference>
<dbReference type="GO" id="GO:0000407">
    <property type="term" value="C:phagophore assembly site"/>
    <property type="evidence" value="ECO:0007669"/>
    <property type="project" value="TreeGrafter"/>
</dbReference>
<dbReference type="GO" id="GO:0005776">
    <property type="term" value="C:autophagosome"/>
    <property type="evidence" value="ECO:0007669"/>
    <property type="project" value="TreeGrafter"/>
</dbReference>
<name>A0A8J5XK05_DIALT</name>
<sequence length="473" mass="51201">MESVTSAVTQWKIARAQGKVFTPVVHTGRARFDATYDLGKALGQGAFGEVHAAVHIGSGTRVAVKVVTVPPDARGSERDAYALAARRELDALCRLSHPHIVSVIEAFVPDDGDDPKAGSPTWLTVLELCEGCDLQTALDSHGALPVDVVRSIAAQLASAVEHMHAHGVVHRDITPANIIALGSDVTGSAIEIKLLDFGQAHGMDVEFVQLYTSALMRRMSARRTALAPRKAWATGVLSSLGVRSVSRDRSDTAMAGSWVARAGTSSLNALSAASFKQREWKGSEMPADDASPTFADVIAPPPPVREPTLKEQASRYSFTVEPSSSARVALYTAPEITDYHRFRVIDSRSPHEFGIVVDATVVVDAYSVGAVLKHLLTGVPPNHKVAEYIAQKTAHPVSLLLRVSRACVGRPVQLYRYMAELHDVDGIDVCQLLHQLTERDPAKRMTMTEFNEHPWVANADVASLREWRLSGHV</sequence>
<protein>
    <recommendedName>
        <fullName evidence="7">Protein kinase domain-containing protein</fullName>
    </recommendedName>
</protein>
<keyword evidence="2 5" id="KW-0547">Nucleotide-binding</keyword>
<evidence type="ECO:0000313" key="8">
    <source>
        <dbReference type="EMBL" id="KAG8464744.1"/>
    </source>
</evidence>
<evidence type="ECO:0000313" key="9">
    <source>
        <dbReference type="Proteomes" id="UP000751190"/>
    </source>
</evidence>
<dbReference type="PROSITE" id="PS50011">
    <property type="entry name" value="PROTEIN_KINASE_DOM"/>
    <property type="match status" value="1"/>
</dbReference>
<dbReference type="Proteomes" id="UP000751190">
    <property type="component" value="Unassembled WGS sequence"/>
</dbReference>
<comment type="caution">
    <text evidence="8">The sequence shown here is derived from an EMBL/GenBank/DDBJ whole genome shotgun (WGS) entry which is preliminary data.</text>
</comment>
<accession>A0A8J5XK05</accession>
<dbReference type="GO" id="GO:0005524">
    <property type="term" value="F:ATP binding"/>
    <property type="evidence" value="ECO:0007669"/>
    <property type="project" value="UniProtKB-UniRule"/>
</dbReference>
<dbReference type="OrthoDB" id="193931at2759"/>
<organism evidence="8 9">
    <name type="scientific">Diacronema lutheri</name>
    <name type="common">Unicellular marine alga</name>
    <name type="synonym">Monochrysis lutheri</name>
    <dbReference type="NCBI Taxonomy" id="2081491"/>
    <lineage>
        <taxon>Eukaryota</taxon>
        <taxon>Haptista</taxon>
        <taxon>Haptophyta</taxon>
        <taxon>Pavlovophyceae</taxon>
        <taxon>Pavlovales</taxon>
        <taxon>Pavlovaceae</taxon>
        <taxon>Diacronema</taxon>
    </lineage>
</organism>
<feature type="binding site" evidence="5">
    <location>
        <position position="65"/>
    </location>
    <ligand>
        <name>ATP</name>
        <dbReference type="ChEBI" id="CHEBI:30616"/>
    </ligand>
</feature>
<dbReference type="EMBL" id="JAGTXO010000012">
    <property type="protein sequence ID" value="KAG8464744.1"/>
    <property type="molecule type" value="Genomic_DNA"/>
</dbReference>
<keyword evidence="1" id="KW-0808">Transferase</keyword>
<proteinExistence type="predicted"/>
<evidence type="ECO:0000256" key="4">
    <source>
        <dbReference type="ARBA" id="ARBA00022840"/>
    </source>
</evidence>